<feature type="non-terminal residue" evidence="9">
    <location>
        <position position="879"/>
    </location>
</feature>
<evidence type="ECO:0000259" key="8">
    <source>
        <dbReference type="PROSITE" id="PS00486"/>
    </source>
</evidence>
<evidence type="ECO:0000256" key="7">
    <source>
        <dbReference type="SAM" id="MobiDB-lite"/>
    </source>
</evidence>
<dbReference type="Gene3D" id="3.40.1170.10">
    <property type="entry name" value="DNA repair protein MutS, domain I"/>
    <property type="match status" value="1"/>
</dbReference>
<dbReference type="InterPro" id="IPR007696">
    <property type="entry name" value="DNA_mismatch_repair_MutS_core"/>
</dbReference>
<dbReference type="NCBIfam" id="NF003810">
    <property type="entry name" value="PRK05399.1"/>
    <property type="match status" value="1"/>
</dbReference>
<feature type="domain" description="DNA mismatch repair proteins mutS family" evidence="8">
    <location>
        <begin position="734"/>
        <end position="750"/>
    </location>
</feature>
<dbReference type="InterPro" id="IPR005748">
    <property type="entry name" value="DNA_mismatch_repair_MutS"/>
</dbReference>
<evidence type="ECO:0000256" key="5">
    <source>
        <dbReference type="ARBA" id="ARBA00023125"/>
    </source>
</evidence>
<dbReference type="GO" id="GO:0005524">
    <property type="term" value="F:ATP binding"/>
    <property type="evidence" value="ECO:0007669"/>
    <property type="project" value="UniProtKB-KW"/>
</dbReference>
<dbReference type="SUPFAM" id="SSF53150">
    <property type="entry name" value="DNA repair protein MutS, domain II"/>
    <property type="match status" value="1"/>
</dbReference>
<dbReference type="InterPro" id="IPR007860">
    <property type="entry name" value="DNA_mmatch_repair_MutS_con_dom"/>
</dbReference>
<dbReference type="Pfam" id="PF01624">
    <property type="entry name" value="MutS_I"/>
    <property type="match status" value="1"/>
</dbReference>
<dbReference type="PANTHER" id="PTHR11361">
    <property type="entry name" value="DNA MISMATCH REPAIR PROTEIN MUTS FAMILY MEMBER"/>
    <property type="match status" value="1"/>
</dbReference>
<gene>
    <name evidence="9" type="ORF">MNBD_ALPHA08-820</name>
</gene>
<dbReference type="SUPFAM" id="SSF52540">
    <property type="entry name" value="P-loop containing nucleoside triphosphate hydrolases"/>
    <property type="match status" value="1"/>
</dbReference>
<evidence type="ECO:0000256" key="2">
    <source>
        <dbReference type="ARBA" id="ARBA00022741"/>
    </source>
</evidence>
<dbReference type="EMBL" id="UOEC01000197">
    <property type="protein sequence ID" value="VAW02357.1"/>
    <property type="molecule type" value="Genomic_DNA"/>
</dbReference>
<dbReference type="FunFam" id="3.40.1170.10:FF:000001">
    <property type="entry name" value="DNA mismatch repair protein MutS"/>
    <property type="match status" value="1"/>
</dbReference>
<evidence type="ECO:0000256" key="6">
    <source>
        <dbReference type="ARBA" id="ARBA00023204"/>
    </source>
</evidence>
<dbReference type="GO" id="GO:0006298">
    <property type="term" value="P:mismatch repair"/>
    <property type="evidence" value="ECO:0007669"/>
    <property type="project" value="InterPro"/>
</dbReference>
<keyword evidence="3" id="KW-0227">DNA damage</keyword>
<accession>A0A3B0SMZ5</accession>
<dbReference type="InterPro" id="IPR007695">
    <property type="entry name" value="DNA_mismatch_repair_MutS-lik_N"/>
</dbReference>
<evidence type="ECO:0000256" key="1">
    <source>
        <dbReference type="ARBA" id="ARBA00006271"/>
    </source>
</evidence>
<dbReference type="SUPFAM" id="SSF55271">
    <property type="entry name" value="DNA repair protein MutS, domain I"/>
    <property type="match status" value="1"/>
</dbReference>
<name>A0A3B0SMZ5_9ZZZZ</name>
<dbReference type="InterPro" id="IPR036678">
    <property type="entry name" value="MutS_con_dom_sf"/>
</dbReference>
<dbReference type="SMART" id="SM00533">
    <property type="entry name" value="MUTSd"/>
    <property type="match status" value="1"/>
</dbReference>
<dbReference type="FunFam" id="3.40.50.300:FF:000870">
    <property type="entry name" value="MutS protein homolog 4"/>
    <property type="match status" value="1"/>
</dbReference>
<dbReference type="InterPro" id="IPR016151">
    <property type="entry name" value="DNA_mismatch_repair_MutS_N"/>
</dbReference>
<comment type="similarity">
    <text evidence="1">Belongs to the DNA mismatch repair MutS family.</text>
</comment>
<dbReference type="AlphaFoldDB" id="A0A3B0SMZ5"/>
<dbReference type="Gene3D" id="3.40.50.300">
    <property type="entry name" value="P-loop containing nucleotide triphosphate hydrolases"/>
    <property type="match status" value="1"/>
</dbReference>
<feature type="region of interest" description="Disordered" evidence="7">
    <location>
        <begin position="1"/>
        <end position="20"/>
    </location>
</feature>
<keyword evidence="6" id="KW-0234">DNA repair</keyword>
<dbReference type="GO" id="GO:0030983">
    <property type="term" value="F:mismatched DNA binding"/>
    <property type="evidence" value="ECO:0007669"/>
    <property type="project" value="InterPro"/>
</dbReference>
<dbReference type="HAMAP" id="MF_00096">
    <property type="entry name" value="MutS"/>
    <property type="match status" value="1"/>
</dbReference>
<sequence>MSTAGELPTKIPQENPAATIAPPTPMMAQYLEIKAANPDSLLFYRMGDFYELFFDDAETASRALGITLTKRGKHRGSDIAMCGVPYHASDQYLQKLIKLGHRVAVCEQTESPVEAKKRGPKSVVRREVVRLVTPGTLTEDNLLDAKQHNFLACLVRIRASNDMAISWVDISTGEFSVTTTDAERLSAELARLSPKEIIFPDSLLAESTINEALLECGSALAPLPSSRFDSAVGERSLKQHFNVAALEAFGDFSRAEVAASGGLVEYILLTQVGKMPNIRPPKKLNRDHAMLIDVATRTNLELTKTLAGDRKGSLLATIDFTTTGPGARLLAEQLSSPLADTGRVNARLDAVGFFHRSSAMREQLRTELKNCPDIGRALARLTLDRGSPRDLAAIAQGLEACRKLANIIAQTEPLDERPGLINGIATILENYDQQLVEQLCDALDDDLPALTREGGFIRSGYSGDLDENRKLRDESKQVIAGLQKQYGDRTGIKSLKIKHNNVLGYFVDVPAQHGKALMEEPLNEIFIHRQTLANAMRFTTTELGELEQKIQSAAGRSVAIELEIFTSLVKAVCDKADDISLAAAATAGLDVFAGLAELAVVRRYSRPVVDDTLAFEIRAGRHPVVEAALKKSGESDFIANDCDLSGSVNSDAKSIWLLTGPNMAGKSTFLRQNALIALLAQMGSFVPADHAHIGIVDRLFSRVGAADDLARGRSTFMVEMVETATILNQASERSLVILDEIGRGTATFDGLSIAWGCVEYLHEINKCRALFATHFHELTALSAKLPRIGNATMKVREWKGDVVFLHEVGPGAADRSYGIQVAKLAGLPGAVIERASDVLAALEERRSQTDTTDTIDDLPLFNTTRPVSAYTGKGKKSAV</sequence>
<dbReference type="CDD" id="cd03284">
    <property type="entry name" value="ABC_MutS1"/>
    <property type="match status" value="1"/>
</dbReference>
<dbReference type="PROSITE" id="PS00486">
    <property type="entry name" value="DNA_MISMATCH_REPAIR_2"/>
    <property type="match status" value="1"/>
</dbReference>
<dbReference type="GO" id="GO:0140664">
    <property type="term" value="F:ATP-dependent DNA damage sensor activity"/>
    <property type="evidence" value="ECO:0007669"/>
    <property type="project" value="InterPro"/>
</dbReference>
<dbReference type="PANTHER" id="PTHR11361:SF34">
    <property type="entry name" value="DNA MISMATCH REPAIR PROTEIN MSH1, MITOCHONDRIAL"/>
    <property type="match status" value="1"/>
</dbReference>
<proteinExistence type="inferred from homology"/>
<dbReference type="InterPro" id="IPR045076">
    <property type="entry name" value="MutS"/>
</dbReference>
<keyword evidence="4" id="KW-0067">ATP-binding</keyword>
<dbReference type="InterPro" id="IPR036187">
    <property type="entry name" value="DNA_mismatch_repair_MutS_sf"/>
</dbReference>
<dbReference type="Gene3D" id="1.10.1420.10">
    <property type="match status" value="2"/>
</dbReference>
<dbReference type="InterPro" id="IPR027417">
    <property type="entry name" value="P-loop_NTPase"/>
</dbReference>
<protein>
    <submittedName>
        <fullName evidence="9">DNA mismatch repair protein MutS</fullName>
    </submittedName>
</protein>
<dbReference type="InterPro" id="IPR017261">
    <property type="entry name" value="DNA_mismatch_repair_MutS/MSH"/>
</dbReference>
<evidence type="ECO:0000256" key="3">
    <source>
        <dbReference type="ARBA" id="ARBA00022763"/>
    </source>
</evidence>
<dbReference type="PIRSF" id="PIRSF037677">
    <property type="entry name" value="DNA_mis_repair_Msh6"/>
    <property type="match status" value="1"/>
</dbReference>
<organism evidence="9">
    <name type="scientific">hydrothermal vent metagenome</name>
    <dbReference type="NCBI Taxonomy" id="652676"/>
    <lineage>
        <taxon>unclassified sequences</taxon>
        <taxon>metagenomes</taxon>
        <taxon>ecological metagenomes</taxon>
    </lineage>
</organism>
<dbReference type="GO" id="GO:0005829">
    <property type="term" value="C:cytosol"/>
    <property type="evidence" value="ECO:0007669"/>
    <property type="project" value="TreeGrafter"/>
</dbReference>
<keyword evidence="5" id="KW-0238">DNA-binding</keyword>
<dbReference type="Pfam" id="PF05188">
    <property type="entry name" value="MutS_II"/>
    <property type="match status" value="1"/>
</dbReference>
<dbReference type="InterPro" id="IPR007861">
    <property type="entry name" value="DNA_mismatch_repair_MutS_clamp"/>
</dbReference>
<keyword evidence="2" id="KW-0547">Nucleotide-binding</keyword>
<dbReference type="Gene3D" id="3.30.420.110">
    <property type="entry name" value="MutS, connector domain"/>
    <property type="match status" value="1"/>
</dbReference>
<dbReference type="SMART" id="SM00534">
    <property type="entry name" value="MUTSac"/>
    <property type="match status" value="1"/>
</dbReference>
<reference evidence="9" key="1">
    <citation type="submission" date="2018-06" db="EMBL/GenBank/DDBJ databases">
        <authorList>
            <person name="Zhirakovskaya E."/>
        </authorList>
    </citation>
    <scope>NUCLEOTIDE SEQUENCE</scope>
</reference>
<dbReference type="Pfam" id="PF00488">
    <property type="entry name" value="MutS_V"/>
    <property type="match status" value="1"/>
</dbReference>
<dbReference type="InterPro" id="IPR000432">
    <property type="entry name" value="DNA_mismatch_repair_MutS_C"/>
</dbReference>
<evidence type="ECO:0000256" key="4">
    <source>
        <dbReference type="ARBA" id="ARBA00022840"/>
    </source>
</evidence>
<dbReference type="Pfam" id="PF05190">
    <property type="entry name" value="MutS_IV"/>
    <property type="match status" value="1"/>
</dbReference>
<dbReference type="Pfam" id="PF05192">
    <property type="entry name" value="MutS_III"/>
    <property type="match status" value="1"/>
</dbReference>
<dbReference type="NCBIfam" id="TIGR01070">
    <property type="entry name" value="mutS1"/>
    <property type="match status" value="1"/>
</dbReference>
<evidence type="ECO:0000313" key="9">
    <source>
        <dbReference type="EMBL" id="VAW02357.1"/>
    </source>
</evidence>
<dbReference type="SUPFAM" id="SSF48334">
    <property type="entry name" value="DNA repair protein MutS, domain III"/>
    <property type="match status" value="1"/>
</dbReference>